<sequence>MKSRRTGRRGLLTRLLGAALVGAALLGVVVTGWLAFSHEAAPAPPRSPSSAAPVHSYKADRSVTVAVYGDSISQGDSRGFAYLDLGKTSWVSHLQPGRVRFVGGQAIGGTRSGDLPDRYQEGVRSNVLVLFLGTNDFRTREASVERMAANFAAFYAARGASMGTPRVITVALGPMADRDAAQIREWNRRLEAESAARGWTYADPWTRLRDSANRWLPAYARDEVHPNEAGAVVLAEELSTIIERAAG</sequence>
<gene>
    <name evidence="3" type="ORF">SPF06_01555</name>
</gene>
<dbReference type="Proteomes" id="UP001304769">
    <property type="component" value="Unassembled WGS sequence"/>
</dbReference>
<accession>A0ABU5T161</accession>
<dbReference type="CDD" id="cd00229">
    <property type="entry name" value="SGNH_hydrolase"/>
    <property type="match status" value="1"/>
</dbReference>
<feature type="domain" description="SGNH hydrolase-type esterase" evidence="2">
    <location>
        <begin position="67"/>
        <end position="231"/>
    </location>
</feature>
<evidence type="ECO:0000259" key="2">
    <source>
        <dbReference type="Pfam" id="PF13472"/>
    </source>
</evidence>
<evidence type="ECO:0000256" key="1">
    <source>
        <dbReference type="SAM" id="Phobius"/>
    </source>
</evidence>
<keyword evidence="1" id="KW-1133">Transmembrane helix</keyword>
<evidence type="ECO:0000313" key="4">
    <source>
        <dbReference type="Proteomes" id="UP001304769"/>
    </source>
</evidence>
<dbReference type="InterPro" id="IPR036514">
    <property type="entry name" value="SGNH_hydro_sf"/>
</dbReference>
<organism evidence="3 4">
    <name type="scientific">Sinomonas terricola</name>
    <dbReference type="NCBI Taxonomy" id="3110330"/>
    <lineage>
        <taxon>Bacteria</taxon>
        <taxon>Bacillati</taxon>
        <taxon>Actinomycetota</taxon>
        <taxon>Actinomycetes</taxon>
        <taxon>Micrococcales</taxon>
        <taxon>Micrococcaceae</taxon>
        <taxon>Sinomonas</taxon>
    </lineage>
</organism>
<dbReference type="Gene3D" id="3.40.50.1110">
    <property type="entry name" value="SGNH hydrolase"/>
    <property type="match status" value="1"/>
</dbReference>
<comment type="caution">
    <text evidence="3">The sequence shown here is derived from an EMBL/GenBank/DDBJ whole genome shotgun (WGS) entry which is preliminary data.</text>
</comment>
<keyword evidence="4" id="KW-1185">Reference proteome</keyword>
<dbReference type="PANTHER" id="PTHR30383">
    <property type="entry name" value="THIOESTERASE 1/PROTEASE 1/LYSOPHOSPHOLIPASE L1"/>
    <property type="match status" value="1"/>
</dbReference>
<proteinExistence type="predicted"/>
<dbReference type="EMBL" id="JAYGGQ010000001">
    <property type="protein sequence ID" value="MEA5453397.1"/>
    <property type="molecule type" value="Genomic_DNA"/>
</dbReference>
<keyword evidence="1" id="KW-0812">Transmembrane</keyword>
<evidence type="ECO:0000313" key="3">
    <source>
        <dbReference type="EMBL" id="MEA5453397.1"/>
    </source>
</evidence>
<reference evidence="3 4" key="1">
    <citation type="submission" date="2023-12" db="EMBL/GenBank/DDBJ databases">
        <title>Sinomonas terricola sp. nov, isolated from litchi orchard soil in Guangdong, PR China.</title>
        <authorList>
            <person name="Jiaxin W."/>
            <person name="Yang Z."/>
            <person name="Honghui Z."/>
        </authorList>
    </citation>
    <scope>NUCLEOTIDE SEQUENCE [LARGE SCALE GENOMIC DNA]</scope>
    <source>
        <strain evidence="3 4">JGH33</strain>
    </source>
</reference>
<protein>
    <submittedName>
        <fullName evidence="3">SGNH/GDSL hydrolase family protein</fullName>
        <ecNumber evidence="3">3.1.-.-</ecNumber>
    </submittedName>
</protein>
<dbReference type="EC" id="3.1.-.-" evidence="3"/>
<name>A0ABU5T161_9MICC</name>
<dbReference type="PANTHER" id="PTHR30383:SF5">
    <property type="entry name" value="SGNH HYDROLASE-TYPE ESTERASE DOMAIN-CONTAINING PROTEIN"/>
    <property type="match status" value="1"/>
</dbReference>
<keyword evidence="1" id="KW-0472">Membrane</keyword>
<dbReference type="RefSeq" id="WP_323277161.1">
    <property type="nucleotide sequence ID" value="NZ_JAYGGQ010000001.1"/>
</dbReference>
<dbReference type="SUPFAM" id="SSF52266">
    <property type="entry name" value="SGNH hydrolase"/>
    <property type="match status" value="1"/>
</dbReference>
<dbReference type="GO" id="GO:0016787">
    <property type="term" value="F:hydrolase activity"/>
    <property type="evidence" value="ECO:0007669"/>
    <property type="project" value="UniProtKB-KW"/>
</dbReference>
<dbReference type="InterPro" id="IPR013830">
    <property type="entry name" value="SGNH_hydro"/>
</dbReference>
<feature type="transmembrane region" description="Helical" evidence="1">
    <location>
        <begin position="12"/>
        <end position="36"/>
    </location>
</feature>
<dbReference type="Pfam" id="PF13472">
    <property type="entry name" value="Lipase_GDSL_2"/>
    <property type="match status" value="1"/>
</dbReference>
<keyword evidence="3" id="KW-0378">Hydrolase</keyword>
<dbReference type="InterPro" id="IPR051532">
    <property type="entry name" value="Ester_Hydrolysis_Enzymes"/>
</dbReference>